<gene>
    <name evidence="3" type="ORF">M0M57_01610</name>
</gene>
<accession>A0ABY4KFF8</accession>
<feature type="domain" description="SCP" evidence="2">
    <location>
        <begin position="49"/>
        <end position="158"/>
    </location>
</feature>
<dbReference type="EMBL" id="CP096205">
    <property type="protein sequence ID" value="UPQ79547.1"/>
    <property type="molecule type" value="Genomic_DNA"/>
</dbReference>
<dbReference type="PROSITE" id="PS51257">
    <property type="entry name" value="PROKAR_LIPOPROTEIN"/>
    <property type="match status" value="1"/>
</dbReference>
<keyword evidence="1" id="KW-0732">Signal</keyword>
<dbReference type="PANTHER" id="PTHR31157">
    <property type="entry name" value="SCP DOMAIN-CONTAINING PROTEIN"/>
    <property type="match status" value="1"/>
</dbReference>
<feature type="signal peptide" evidence="1">
    <location>
        <begin position="1"/>
        <end position="25"/>
    </location>
</feature>
<organism evidence="3 4">
    <name type="scientific">Flavobacterium azooxidireducens</name>
    <dbReference type="NCBI Taxonomy" id="1871076"/>
    <lineage>
        <taxon>Bacteria</taxon>
        <taxon>Pseudomonadati</taxon>
        <taxon>Bacteroidota</taxon>
        <taxon>Flavobacteriia</taxon>
        <taxon>Flavobacteriales</taxon>
        <taxon>Flavobacteriaceae</taxon>
        <taxon>Flavobacterium</taxon>
    </lineage>
</organism>
<dbReference type="CDD" id="cd05379">
    <property type="entry name" value="CAP_bacterial"/>
    <property type="match status" value="1"/>
</dbReference>
<dbReference type="InterPro" id="IPR014044">
    <property type="entry name" value="CAP_dom"/>
</dbReference>
<dbReference type="SUPFAM" id="SSF55797">
    <property type="entry name" value="PR-1-like"/>
    <property type="match status" value="1"/>
</dbReference>
<feature type="chain" id="PRO_5047036560" evidence="1">
    <location>
        <begin position="26"/>
        <end position="164"/>
    </location>
</feature>
<keyword evidence="4" id="KW-1185">Reference proteome</keyword>
<dbReference type="Pfam" id="PF00188">
    <property type="entry name" value="CAP"/>
    <property type="match status" value="1"/>
</dbReference>
<evidence type="ECO:0000313" key="4">
    <source>
        <dbReference type="Proteomes" id="UP000830583"/>
    </source>
</evidence>
<dbReference type="Proteomes" id="UP000830583">
    <property type="component" value="Chromosome"/>
</dbReference>
<dbReference type="RefSeq" id="WP_248434768.1">
    <property type="nucleotide sequence ID" value="NZ_CP096205.1"/>
</dbReference>
<dbReference type="PANTHER" id="PTHR31157:SF1">
    <property type="entry name" value="SCP DOMAIN-CONTAINING PROTEIN"/>
    <property type="match status" value="1"/>
</dbReference>
<evidence type="ECO:0000313" key="3">
    <source>
        <dbReference type="EMBL" id="UPQ79547.1"/>
    </source>
</evidence>
<reference evidence="3" key="1">
    <citation type="submission" date="2022-04" db="EMBL/GenBank/DDBJ databases">
        <title>Consumption of N2O by Flavobacterium azooxidireducens sp. nov. isolated from Decomposing Leaf Litter of Phragmites australis (Cav.).</title>
        <authorList>
            <person name="Behrendt U."/>
            <person name="Spanner T."/>
            <person name="Augustin J."/>
            <person name="Horn M.A."/>
            <person name="Kolb S."/>
            <person name="Ulrich A."/>
        </authorList>
    </citation>
    <scope>NUCLEOTIDE SEQUENCE</scope>
    <source>
        <strain evidence="3">IGB 4-14</strain>
    </source>
</reference>
<proteinExistence type="predicted"/>
<name>A0ABY4KFF8_9FLAO</name>
<dbReference type="InterPro" id="IPR035940">
    <property type="entry name" value="CAP_sf"/>
</dbReference>
<protein>
    <submittedName>
        <fullName evidence="3">CAP domain-containing protein</fullName>
    </submittedName>
</protein>
<dbReference type="Gene3D" id="3.40.33.10">
    <property type="entry name" value="CAP"/>
    <property type="match status" value="1"/>
</dbReference>
<sequence>MKAKMFRALLPFAIVFTLISCSSDASEDAAVTPIVENFSYNEVELDLMNKINEHRVSVGLNPLEKINHISFKSSEHNDYMIENDVVGHQYFDQRASNIKQVLGAVQVSENVAYNYQSNAGVLNAWLLSDGHKNNIEGDFTHFGISVKTNPTTGKKYYTNIFMKR</sequence>
<evidence type="ECO:0000256" key="1">
    <source>
        <dbReference type="SAM" id="SignalP"/>
    </source>
</evidence>
<evidence type="ECO:0000259" key="2">
    <source>
        <dbReference type="Pfam" id="PF00188"/>
    </source>
</evidence>